<dbReference type="HOGENOM" id="CLU_040267_0_1_12"/>
<feature type="domain" description="RecF/RecN/SMC N-terminal" evidence="11">
    <location>
        <begin position="9"/>
        <end position="366"/>
    </location>
</feature>
<feature type="binding site" evidence="9">
    <location>
        <begin position="30"/>
        <end position="37"/>
    </location>
    <ligand>
        <name>ATP</name>
        <dbReference type="ChEBI" id="CHEBI:30616"/>
    </ligand>
</feature>
<dbReference type="GO" id="GO:0005524">
    <property type="term" value="F:ATP binding"/>
    <property type="evidence" value="ECO:0007669"/>
    <property type="project" value="UniProtKB-UniRule"/>
</dbReference>
<dbReference type="GO" id="GO:0006260">
    <property type="term" value="P:DNA replication"/>
    <property type="evidence" value="ECO:0007669"/>
    <property type="project" value="UniProtKB-UniRule"/>
</dbReference>
<dbReference type="OrthoDB" id="9803889at2"/>
<comment type="subcellular location">
    <subcellularLocation>
        <location evidence="1 9 10">Cytoplasm</location>
    </subcellularLocation>
</comment>
<dbReference type="InterPro" id="IPR018078">
    <property type="entry name" value="DNA-binding_RecF_CS"/>
</dbReference>
<organism evidence="12 13">
    <name type="scientific">Treponema succinifaciens (strain ATCC 33096 / DSM 2489 / 6091)</name>
    <dbReference type="NCBI Taxonomy" id="869209"/>
    <lineage>
        <taxon>Bacteria</taxon>
        <taxon>Pseudomonadati</taxon>
        <taxon>Spirochaetota</taxon>
        <taxon>Spirochaetia</taxon>
        <taxon>Spirochaetales</taxon>
        <taxon>Treponemataceae</taxon>
        <taxon>Treponema</taxon>
    </lineage>
</organism>
<dbReference type="NCBIfam" id="TIGR00611">
    <property type="entry name" value="recf"/>
    <property type="match status" value="1"/>
</dbReference>
<evidence type="ECO:0000256" key="5">
    <source>
        <dbReference type="ARBA" id="ARBA00022705"/>
    </source>
</evidence>
<keyword evidence="9 10" id="KW-0227">DNA damage</keyword>
<keyword evidence="9 10" id="KW-0234">DNA repair</keyword>
<evidence type="ECO:0000256" key="3">
    <source>
        <dbReference type="ARBA" id="ARBA00020170"/>
    </source>
</evidence>
<evidence type="ECO:0000256" key="8">
    <source>
        <dbReference type="ARBA" id="ARBA00023125"/>
    </source>
</evidence>
<dbReference type="eggNOG" id="COG1195">
    <property type="taxonomic scope" value="Bacteria"/>
</dbReference>
<protein>
    <recommendedName>
        <fullName evidence="3 9">DNA replication and repair protein RecF</fullName>
    </recommendedName>
</protein>
<keyword evidence="7 9" id="KW-0067">ATP-binding</keyword>
<dbReference type="SUPFAM" id="SSF52540">
    <property type="entry name" value="P-loop containing nucleoside triphosphate hydrolases"/>
    <property type="match status" value="1"/>
</dbReference>
<evidence type="ECO:0000256" key="10">
    <source>
        <dbReference type="RuleBase" id="RU000578"/>
    </source>
</evidence>
<dbReference type="Pfam" id="PF02463">
    <property type="entry name" value="SMC_N"/>
    <property type="match status" value="1"/>
</dbReference>
<gene>
    <name evidence="9" type="primary">recF</name>
    <name evidence="12" type="ordered locus">Tresu_0003</name>
</gene>
<proteinExistence type="inferred from homology"/>
<comment type="similarity">
    <text evidence="2 9 10">Belongs to the RecF family.</text>
</comment>
<evidence type="ECO:0000259" key="11">
    <source>
        <dbReference type="Pfam" id="PF02463"/>
    </source>
</evidence>
<evidence type="ECO:0000256" key="2">
    <source>
        <dbReference type="ARBA" id="ARBA00008016"/>
    </source>
</evidence>
<keyword evidence="5 9" id="KW-0235">DNA replication</keyword>
<dbReference type="Gene3D" id="1.20.1050.90">
    <property type="entry name" value="RecF/RecN/SMC, N-terminal domain"/>
    <property type="match status" value="1"/>
</dbReference>
<reference evidence="13" key="2">
    <citation type="submission" date="2011-04" db="EMBL/GenBank/DDBJ databases">
        <title>The complete genome of chromosome of Treponema succinifaciens DSM 2489.</title>
        <authorList>
            <person name="Lucas S."/>
            <person name="Copeland A."/>
            <person name="Lapidus A."/>
            <person name="Bruce D."/>
            <person name="Goodwin L."/>
            <person name="Pitluck S."/>
            <person name="Peters L."/>
            <person name="Kyrpides N."/>
            <person name="Mavromatis K."/>
            <person name="Ivanova N."/>
            <person name="Ovchinnikova G."/>
            <person name="Teshima H."/>
            <person name="Detter J.C."/>
            <person name="Tapia R."/>
            <person name="Han C."/>
            <person name="Land M."/>
            <person name="Hauser L."/>
            <person name="Markowitz V."/>
            <person name="Cheng J.-F."/>
            <person name="Hugenholtz P."/>
            <person name="Woyke T."/>
            <person name="Wu D."/>
            <person name="Gronow S."/>
            <person name="Wellnitz S."/>
            <person name="Brambilla E."/>
            <person name="Klenk H.-P."/>
            <person name="Eisen J.A."/>
        </authorList>
    </citation>
    <scope>NUCLEOTIDE SEQUENCE [LARGE SCALE GENOMIC DNA]</scope>
    <source>
        <strain evidence="13">ATCC 33096 / DSM 2489 / 6091</strain>
    </source>
</reference>
<sequence>MPFLSLSPYNFRNLCNENIDLSSKEIYFVGKNGQGKSNLLESLYYSAYGSSFRTHVDSEVIKKNESEMSLRCLFREENGTSHTTSIILKEKLKKIEKDGKILHDRKELINTMPCVLYSHEDLDFAVGSPERRRFFIDQSLSMYDVLYIDIMRKYKRILKNRNLSLKEKHYDLLETYDFQLAQNGLEIQKKRKDAVFSFNQIFGKLYEQVTGISGVSIKYIPSWKNKSDNLNSPFFDRNIPSVDYVVDYLSKIREQEKIIGSSISGPHRDKIVFEKEGIPFVPTASTGQKRLIALILRTGQAVFYKQITSRKPVLLMDDVLLELDPEKRQKVTSLLPEYDQLFCTFLPGEPYKNYKRESTRVFKIQDGKWEDSE</sequence>
<dbReference type="HAMAP" id="MF_00365">
    <property type="entry name" value="RecF"/>
    <property type="match status" value="1"/>
</dbReference>
<dbReference type="GeneID" id="302997253"/>
<dbReference type="Proteomes" id="UP000006852">
    <property type="component" value="Chromosome"/>
</dbReference>
<evidence type="ECO:0000256" key="1">
    <source>
        <dbReference type="ARBA" id="ARBA00004496"/>
    </source>
</evidence>
<dbReference type="KEGG" id="tsu:Tresu_0003"/>
<comment type="function">
    <text evidence="9 10">The RecF protein is involved in DNA metabolism; it is required for DNA replication and normal SOS inducibility. RecF binds preferentially to single-stranded, linear DNA. It also seems to bind ATP.</text>
</comment>
<keyword evidence="9 10" id="KW-0742">SOS response</keyword>
<evidence type="ECO:0000256" key="9">
    <source>
        <dbReference type="HAMAP-Rule" id="MF_00365"/>
    </source>
</evidence>
<keyword evidence="13" id="KW-1185">Reference proteome</keyword>
<dbReference type="RefSeq" id="WP_013700284.1">
    <property type="nucleotide sequence ID" value="NC_015385.1"/>
</dbReference>
<dbReference type="AlphaFoldDB" id="F2NU09"/>
<dbReference type="InterPro" id="IPR001238">
    <property type="entry name" value="DNA-binding_RecF"/>
</dbReference>
<dbReference type="GO" id="GO:0009432">
    <property type="term" value="P:SOS response"/>
    <property type="evidence" value="ECO:0007669"/>
    <property type="project" value="UniProtKB-UniRule"/>
</dbReference>
<evidence type="ECO:0000313" key="12">
    <source>
        <dbReference type="EMBL" id="AEB12973.1"/>
    </source>
</evidence>
<dbReference type="PANTHER" id="PTHR32182">
    <property type="entry name" value="DNA REPLICATION AND REPAIR PROTEIN RECF"/>
    <property type="match status" value="1"/>
</dbReference>
<evidence type="ECO:0000256" key="7">
    <source>
        <dbReference type="ARBA" id="ARBA00022840"/>
    </source>
</evidence>
<keyword evidence="8 9" id="KW-0238">DNA-binding</keyword>
<accession>F2NU09</accession>
<dbReference type="GO" id="GO:0005737">
    <property type="term" value="C:cytoplasm"/>
    <property type="evidence" value="ECO:0007669"/>
    <property type="project" value="UniProtKB-SubCell"/>
</dbReference>
<dbReference type="Gene3D" id="3.40.50.300">
    <property type="entry name" value="P-loop containing nucleotide triphosphate hydrolases"/>
    <property type="match status" value="1"/>
</dbReference>
<dbReference type="STRING" id="869209.Tresu_0003"/>
<keyword evidence="4 9" id="KW-0963">Cytoplasm</keyword>
<dbReference type="InterPro" id="IPR027417">
    <property type="entry name" value="P-loop_NTPase"/>
</dbReference>
<evidence type="ECO:0000256" key="6">
    <source>
        <dbReference type="ARBA" id="ARBA00022741"/>
    </source>
</evidence>
<dbReference type="GO" id="GO:0006302">
    <property type="term" value="P:double-strand break repair"/>
    <property type="evidence" value="ECO:0007669"/>
    <property type="project" value="TreeGrafter"/>
</dbReference>
<dbReference type="InterPro" id="IPR003395">
    <property type="entry name" value="RecF/RecN/SMC_N"/>
</dbReference>
<dbReference type="PANTHER" id="PTHR32182:SF0">
    <property type="entry name" value="DNA REPLICATION AND REPAIR PROTEIN RECF"/>
    <property type="match status" value="1"/>
</dbReference>
<reference evidence="12 13" key="1">
    <citation type="journal article" date="2011" name="Stand. Genomic Sci.">
        <title>Complete genome sequence of Treponema succinifaciens type strain (6091).</title>
        <authorList>
            <person name="Han C."/>
            <person name="Gronow S."/>
            <person name="Teshima H."/>
            <person name="Lapidus A."/>
            <person name="Nolan M."/>
            <person name="Lucas S."/>
            <person name="Hammon N."/>
            <person name="Deshpande S."/>
            <person name="Cheng J.F."/>
            <person name="Zeytun A."/>
            <person name="Tapia R."/>
            <person name="Goodwin L."/>
            <person name="Pitluck S."/>
            <person name="Liolios K."/>
            <person name="Pagani I."/>
            <person name="Ivanova N."/>
            <person name="Mavromatis K."/>
            <person name="Mikhailova N."/>
            <person name="Huntemann M."/>
            <person name="Pati A."/>
            <person name="Chen A."/>
            <person name="Palaniappan K."/>
            <person name="Land M."/>
            <person name="Hauser L."/>
            <person name="Brambilla E.M."/>
            <person name="Rohde M."/>
            <person name="Goker M."/>
            <person name="Woyke T."/>
            <person name="Bristow J."/>
            <person name="Eisen J.A."/>
            <person name="Markowitz V."/>
            <person name="Hugenholtz P."/>
            <person name="Kyrpides N.C."/>
            <person name="Klenk H.P."/>
            <person name="Detter J.C."/>
        </authorList>
    </citation>
    <scope>NUCLEOTIDE SEQUENCE [LARGE SCALE GENOMIC DNA]</scope>
    <source>
        <strain evidence="13">ATCC 33096 / DSM 2489 / 6091</strain>
    </source>
</reference>
<dbReference type="PROSITE" id="PS00618">
    <property type="entry name" value="RECF_2"/>
    <property type="match status" value="1"/>
</dbReference>
<dbReference type="InterPro" id="IPR042174">
    <property type="entry name" value="RecF_2"/>
</dbReference>
<keyword evidence="6 9" id="KW-0547">Nucleotide-binding</keyword>
<name>F2NU09_TRES6</name>
<dbReference type="EMBL" id="CP002631">
    <property type="protein sequence ID" value="AEB12973.1"/>
    <property type="molecule type" value="Genomic_DNA"/>
</dbReference>
<evidence type="ECO:0000313" key="13">
    <source>
        <dbReference type="Proteomes" id="UP000006852"/>
    </source>
</evidence>
<evidence type="ECO:0000256" key="4">
    <source>
        <dbReference type="ARBA" id="ARBA00022490"/>
    </source>
</evidence>
<dbReference type="GO" id="GO:0003697">
    <property type="term" value="F:single-stranded DNA binding"/>
    <property type="evidence" value="ECO:0007669"/>
    <property type="project" value="UniProtKB-UniRule"/>
</dbReference>
<dbReference type="GO" id="GO:0000731">
    <property type="term" value="P:DNA synthesis involved in DNA repair"/>
    <property type="evidence" value="ECO:0007669"/>
    <property type="project" value="TreeGrafter"/>
</dbReference>